<name>A0ACD5W572_AVESA</name>
<proteinExistence type="predicted"/>
<reference evidence="1" key="2">
    <citation type="submission" date="2025-09" db="UniProtKB">
        <authorList>
            <consortium name="EnsemblPlants"/>
        </authorList>
    </citation>
    <scope>IDENTIFICATION</scope>
</reference>
<evidence type="ECO:0000313" key="2">
    <source>
        <dbReference type="Proteomes" id="UP001732700"/>
    </source>
</evidence>
<keyword evidence="2" id="KW-1185">Reference proteome</keyword>
<dbReference type="EnsemblPlants" id="AVESA.00010b.r2.3DG0555000.1">
    <property type="protein sequence ID" value="AVESA.00010b.r2.3DG0555000.1.CDS"/>
    <property type="gene ID" value="AVESA.00010b.r2.3DG0555000"/>
</dbReference>
<organism evidence="1 2">
    <name type="scientific">Avena sativa</name>
    <name type="common">Oat</name>
    <dbReference type="NCBI Taxonomy" id="4498"/>
    <lineage>
        <taxon>Eukaryota</taxon>
        <taxon>Viridiplantae</taxon>
        <taxon>Streptophyta</taxon>
        <taxon>Embryophyta</taxon>
        <taxon>Tracheophyta</taxon>
        <taxon>Spermatophyta</taxon>
        <taxon>Magnoliopsida</taxon>
        <taxon>Liliopsida</taxon>
        <taxon>Poales</taxon>
        <taxon>Poaceae</taxon>
        <taxon>BOP clade</taxon>
        <taxon>Pooideae</taxon>
        <taxon>Poodae</taxon>
        <taxon>Poeae</taxon>
        <taxon>Poeae Chloroplast Group 1 (Aveneae type)</taxon>
        <taxon>Aveninae</taxon>
        <taxon>Avena</taxon>
    </lineage>
</organism>
<reference evidence="1" key="1">
    <citation type="submission" date="2021-05" db="EMBL/GenBank/DDBJ databases">
        <authorList>
            <person name="Scholz U."/>
            <person name="Mascher M."/>
            <person name="Fiebig A."/>
        </authorList>
    </citation>
    <scope>NUCLEOTIDE SEQUENCE [LARGE SCALE GENOMIC DNA]</scope>
</reference>
<dbReference type="Proteomes" id="UP001732700">
    <property type="component" value="Chromosome 3D"/>
</dbReference>
<protein>
    <submittedName>
        <fullName evidence="1">Uncharacterized protein</fullName>
    </submittedName>
</protein>
<evidence type="ECO:0000313" key="1">
    <source>
        <dbReference type="EnsemblPlants" id="AVESA.00010b.r2.3DG0555000.1.CDS"/>
    </source>
</evidence>
<accession>A0ACD5W572</accession>
<sequence>MAKGRTRKAAADGMAPAKDGGDVPANEVVVSVPVHCAGCARKLRRSLLRTDGFEEVIVDCSANTVVVTGQKALEDPMMVVGMVERKTRKKVLLLSPSSPAKLPPSSAVKSKDTKKEAAATADMKNDVAELDMNMAVVLKIEMHCEACCEEMKKRILKIKGVEEAVPHMKSSQLMVKGVVEPATLVGFIHKCTGRKAAIMRAEPLDPPPMMGDEKPADANVKQQEPPDNLEEKNDEGAEKETKQDDNNEEEGGGEEQNVEKKTKTEKKDKGDGDGVEEEKTQVHMPNDDAIDGVIEEKNQTKGHQFRLPVQAGVVAVAPETGKMDVNSLYEYYYHPAYPYAYPNYAYQQYQYPPYAGHPAAMYRPCPHYYPPQTLSDENPDACTIM</sequence>